<dbReference type="Proteomes" id="UP000824151">
    <property type="component" value="Unassembled WGS sequence"/>
</dbReference>
<feature type="transmembrane region" description="Helical" evidence="2">
    <location>
        <begin position="98"/>
        <end position="115"/>
    </location>
</feature>
<keyword evidence="2" id="KW-0812">Transmembrane</keyword>
<sequence length="167" mass="17673">MSADSPSPAAVAAEDPEHVRPHRGRSVIGPAVGLAAGIAVLLLAQTIPLPSVEGDISPRWWPQVAGGAMIVFSAVALARGGLRPEADLDRPEPRQPQGAVRIVLTFAAVAVYGLLWQFFDFRLVTFLLVAGLVAVGGGRGWKSLLLFPLIVMLVLWGLFGVLLRVPV</sequence>
<organism evidence="4 5">
    <name type="scientific">Candidatus Nesterenkonia stercoripullorum</name>
    <dbReference type="NCBI Taxonomy" id="2838701"/>
    <lineage>
        <taxon>Bacteria</taxon>
        <taxon>Bacillati</taxon>
        <taxon>Actinomycetota</taxon>
        <taxon>Actinomycetes</taxon>
        <taxon>Micrococcales</taxon>
        <taxon>Micrococcaceae</taxon>
        <taxon>Nesterenkonia</taxon>
    </lineage>
</organism>
<dbReference type="AlphaFoldDB" id="A0A9D1S1M3"/>
<dbReference type="Pfam" id="PF07331">
    <property type="entry name" value="TctB"/>
    <property type="match status" value="1"/>
</dbReference>
<evidence type="ECO:0000256" key="2">
    <source>
        <dbReference type="SAM" id="Phobius"/>
    </source>
</evidence>
<reference evidence="4" key="1">
    <citation type="journal article" date="2021" name="PeerJ">
        <title>Extensive microbial diversity within the chicken gut microbiome revealed by metagenomics and culture.</title>
        <authorList>
            <person name="Gilroy R."/>
            <person name="Ravi A."/>
            <person name="Getino M."/>
            <person name="Pursley I."/>
            <person name="Horton D.L."/>
            <person name="Alikhan N.F."/>
            <person name="Baker D."/>
            <person name="Gharbi K."/>
            <person name="Hall N."/>
            <person name="Watson M."/>
            <person name="Adriaenssens E.M."/>
            <person name="Foster-Nyarko E."/>
            <person name="Jarju S."/>
            <person name="Secka A."/>
            <person name="Antonio M."/>
            <person name="Oren A."/>
            <person name="Chaudhuri R.R."/>
            <person name="La Ragione R."/>
            <person name="Hildebrand F."/>
            <person name="Pallen M.J."/>
        </authorList>
    </citation>
    <scope>NUCLEOTIDE SEQUENCE</scope>
    <source>
        <strain evidence="4">ChiHejej3B27-3195</strain>
    </source>
</reference>
<keyword evidence="2" id="KW-1133">Transmembrane helix</keyword>
<feature type="transmembrane region" description="Helical" evidence="2">
    <location>
        <begin position="121"/>
        <end position="138"/>
    </location>
</feature>
<evidence type="ECO:0000256" key="1">
    <source>
        <dbReference type="SAM" id="MobiDB-lite"/>
    </source>
</evidence>
<feature type="transmembrane region" description="Helical" evidence="2">
    <location>
        <begin position="60"/>
        <end position="78"/>
    </location>
</feature>
<dbReference type="InterPro" id="IPR009936">
    <property type="entry name" value="DUF1468"/>
</dbReference>
<reference evidence="4" key="2">
    <citation type="submission" date="2021-04" db="EMBL/GenBank/DDBJ databases">
        <authorList>
            <person name="Gilroy R."/>
        </authorList>
    </citation>
    <scope>NUCLEOTIDE SEQUENCE</scope>
    <source>
        <strain evidence="4">ChiHejej3B27-3195</strain>
    </source>
</reference>
<protein>
    <submittedName>
        <fullName evidence="4">Tripartite tricarboxylate transporter TctB family protein</fullName>
    </submittedName>
</protein>
<accession>A0A9D1S1M3</accession>
<dbReference type="EMBL" id="DXGD01000181">
    <property type="protein sequence ID" value="HIW99484.1"/>
    <property type="molecule type" value="Genomic_DNA"/>
</dbReference>
<feature type="transmembrane region" description="Helical" evidence="2">
    <location>
        <begin position="145"/>
        <end position="165"/>
    </location>
</feature>
<feature type="transmembrane region" description="Helical" evidence="2">
    <location>
        <begin position="27"/>
        <end position="48"/>
    </location>
</feature>
<keyword evidence="2" id="KW-0472">Membrane</keyword>
<evidence type="ECO:0000313" key="4">
    <source>
        <dbReference type="EMBL" id="HIW99484.1"/>
    </source>
</evidence>
<feature type="domain" description="DUF1468" evidence="3">
    <location>
        <begin position="36"/>
        <end position="166"/>
    </location>
</feature>
<gene>
    <name evidence="4" type="ORF">H9871_05015</name>
</gene>
<proteinExistence type="predicted"/>
<feature type="compositionally biased region" description="Low complexity" evidence="1">
    <location>
        <begin position="1"/>
        <end position="13"/>
    </location>
</feature>
<name>A0A9D1S1M3_9MICC</name>
<comment type="caution">
    <text evidence="4">The sequence shown here is derived from an EMBL/GenBank/DDBJ whole genome shotgun (WGS) entry which is preliminary data.</text>
</comment>
<evidence type="ECO:0000313" key="5">
    <source>
        <dbReference type="Proteomes" id="UP000824151"/>
    </source>
</evidence>
<feature type="region of interest" description="Disordered" evidence="1">
    <location>
        <begin position="1"/>
        <end position="22"/>
    </location>
</feature>
<evidence type="ECO:0000259" key="3">
    <source>
        <dbReference type="Pfam" id="PF07331"/>
    </source>
</evidence>